<dbReference type="EMBL" id="CP025197">
    <property type="protein sequence ID" value="AUG58696.1"/>
    <property type="molecule type" value="Genomic_DNA"/>
</dbReference>
<organism evidence="2 4">
    <name type="scientific">Acetivibrio saccincola</name>
    <dbReference type="NCBI Taxonomy" id="1677857"/>
    <lineage>
        <taxon>Bacteria</taxon>
        <taxon>Bacillati</taxon>
        <taxon>Bacillota</taxon>
        <taxon>Clostridia</taxon>
        <taxon>Eubacteriales</taxon>
        <taxon>Oscillospiraceae</taxon>
        <taxon>Acetivibrio</taxon>
    </lineage>
</organism>
<evidence type="ECO:0000313" key="4">
    <source>
        <dbReference type="Proteomes" id="UP000233534"/>
    </source>
</evidence>
<dbReference type="InterPro" id="IPR050723">
    <property type="entry name" value="CFA/CMAS"/>
</dbReference>
<protein>
    <submittedName>
        <fullName evidence="2">Mg-protoporphyrin IX methyl transferase</fullName>
    </submittedName>
</protein>
<dbReference type="Proteomes" id="UP000239720">
    <property type="component" value="Unassembled WGS sequence"/>
</dbReference>
<dbReference type="GO" id="GO:0016740">
    <property type="term" value="F:transferase activity"/>
    <property type="evidence" value="ECO:0007669"/>
    <property type="project" value="UniProtKB-KW"/>
</dbReference>
<feature type="domain" description="Methyltransferase" evidence="1">
    <location>
        <begin position="57"/>
        <end position="182"/>
    </location>
</feature>
<proteinExistence type="predicted"/>
<gene>
    <name evidence="3" type="ORF">B9R14_05155</name>
    <name evidence="2" type="ORF">HVS_14175</name>
</gene>
<dbReference type="RefSeq" id="WP_101303306.1">
    <property type="nucleotide sequence ID" value="NZ_CP025197.1"/>
</dbReference>
<dbReference type="InterPro" id="IPR029063">
    <property type="entry name" value="SAM-dependent_MTases_sf"/>
</dbReference>
<dbReference type="EMBL" id="NEMB01000003">
    <property type="protein sequence ID" value="PQQ66200.1"/>
    <property type="molecule type" value="Genomic_DNA"/>
</dbReference>
<dbReference type="OrthoDB" id="9791837at2"/>
<dbReference type="InterPro" id="IPR025714">
    <property type="entry name" value="Methyltranfer_dom"/>
</dbReference>
<evidence type="ECO:0000313" key="2">
    <source>
        <dbReference type="EMBL" id="AUG58696.1"/>
    </source>
</evidence>
<dbReference type="Pfam" id="PF13847">
    <property type="entry name" value="Methyltransf_31"/>
    <property type="match status" value="1"/>
</dbReference>
<reference evidence="2 4" key="1">
    <citation type="submission" date="2017-12" db="EMBL/GenBank/DDBJ databases">
        <title>Complete genome sequence of Herbivorax saccincola GGR1, a novel Cellulosome-producing hydrolytic bacterium in a thermophilic biogas plant, established by Illumina and Nanopore MinION sequencing.</title>
        <authorList>
            <person name="Pechtl A."/>
            <person name="Ruckert C."/>
            <person name="Koeck D.E."/>
            <person name="Maus I."/>
            <person name="Winkler A."/>
            <person name="Kalinowski J."/>
            <person name="Puhler A."/>
            <person name="Schwarz W.W."/>
            <person name="Zverlov V.V."/>
            <person name="Schluter A."/>
            <person name="Liebl W."/>
        </authorList>
    </citation>
    <scope>NUCLEOTIDE SEQUENCE [LARGE SCALE GENOMIC DNA]</scope>
    <source>
        <strain evidence="2">GGR1</strain>
        <strain evidence="4">SR1</strain>
    </source>
</reference>
<dbReference type="AlphaFoldDB" id="A0A2K9EAG2"/>
<dbReference type="KEGG" id="hsc:HVS_14175"/>
<evidence type="ECO:0000313" key="3">
    <source>
        <dbReference type="EMBL" id="PQQ66200.1"/>
    </source>
</evidence>
<keyword evidence="4" id="KW-1185">Reference proteome</keyword>
<dbReference type="PANTHER" id="PTHR43667:SF2">
    <property type="entry name" value="FATTY ACID C-METHYL TRANSFERASE"/>
    <property type="match status" value="1"/>
</dbReference>
<dbReference type="Proteomes" id="UP000233534">
    <property type="component" value="Chromosome"/>
</dbReference>
<name>A0A2K9EAG2_9FIRM</name>
<sequence length="272" mass="31917">MNIADFEKLWKKGSRDKNAQIAFWDGRAEEFNIIHQNNKNKSLNDVMVFFRSMGILNKDTEVLDIGCGPGRYSIEFAKKAKSVVGIDISQKMIEFARENAEKEKVYNVSFDVLDWEDLDIEKSGLEKKFDIVFASMCPGISSKKAIENMIKASKKICFISNFASRKDYIRDRLSSIIYKDGKKENHNKTIYCGFNILWFMGYYPEITYFDAEWENVYTIDKAISTYTSFFEMRNPLNEEQKQEIHSYLKKIAKNNHVVEKTEAKIAWMYWYV</sequence>
<evidence type="ECO:0000313" key="5">
    <source>
        <dbReference type="Proteomes" id="UP000239720"/>
    </source>
</evidence>
<dbReference type="SUPFAM" id="SSF53335">
    <property type="entry name" value="S-adenosyl-L-methionine-dependent methyltransferases"/>
    <property type="match status" value="1"/>
</dbReference>
<dbReference type="CDD" id="cd02440">
    <property type="entry name" value="AdoMet_MTases"/>
    <property type="match status" value="1"/>
</dbReference>
<keyword evidence="2" id="KW-0808">Transferase</keyword>
<evidence type="ECO:0000259" key="1">
    <source>
        <dbReference type="Pfam" id="PF13847"/>
    </source>
</evidence>
<accession>A0A2K9EAG2</accession>
<reference evidence="3 5" key="2">
    <citation type="journal article" date="2018" name="Syst. Appl. Microbiol.">
        <title>Characterization and high-quality draft genome sequence of Herbivorax saccincola A7, an anaerobic, alkaliphilic, thermophilic, cellulolytic, and xylanolytic bacterium.</title>
        <authorList>
            <person name="Aikawa S."/>
            <person name="Baramee S."/>
            <person name="Sermsathanaswadi J."/>
            <person name="Thianheng P."/>
            <person name="Tachaapaikoon C."/>
            <person name="Shikata A."/>
            <person name="Waeonukul R."/>
            <person name="Pason P."/>
            <person name="Ratanakhanokchai K."/>
            <person name="Kosugi A."/>
        </authorList>
    </citation>
    <scope>NUCLEOTIDE SEQUENCE [LARGE SCALE GENOMIC DNA]</scope>
    <source>
        <strain evidence="3 5">A7</strain>
    </source>
</reference>
<dbReference type="Gene3D" id="3.40.50.150">
    <property type="entry name" value="Vaccinia Virus protein VP39"/>
    <property type="match status" value="1"/>
</dbReference>
<dbReference type="PANTHER" id="PTHR43667">
    <property type="entry name" value="CYCLOPROPANE-FATTY-ACYL-PHOSPHOLIPID SYNTHASE"/>
    <property type="match status" value="1"/>
</dbReference>